<feature type="repeat" description="ANK" evidence="8">
    <location>
        <begin position="40"/>
        <end position="72"/>
    </location>
</feature>
<reference evidence="11 12" key="1">
    <citation type="submission" date="2016-08" db="EMBL/GenBank/DDBJ databases">
        <title>A Parts List for Fungal Cellulosomes Revealed by Comparative Genomics.</title>
        <authorList>
            <consortium name="DOE Joint Genome Institute"/>
            <person name="Haitjema C.H."/>
            <person name="Gilmore S.P."/>
            <person name="Henske J.K."/>
            <person name="Solomon K.V."/>
            <person name="De Groot R."/>
            <person name="Kuo A."/>
            <person name="Mondo S.J."/>
            <person name="Salamov A.A."/>
            <person name="Labutti K."/>
            <person name="Zhao Z."/>
            <person name="Chiniquy J."/>
            <person name="Barry K."/>
            <person name="Brewer H.M."/>
            <person name="Purvine S.O."/>
            <person name="Wright A.T."/>
            <person name="Boxma B."/>
            <person name="Van Alen T."/>
            <person name="Hackstein J.H."/>
            <person name="Baker S.E."/>
            <person name="Grigoriev I.V."/>
            <person name="O'Malley M.A."/>
        </authorList>
    </citation>
    <scope>NUCLEOTIDE SEQUENCE [LARGE SCALE GENOMIC DNA]</scope>
    <source>
        <strain evidence="11 12">S4</strain>
    </source>
</reference>
<dbReference type="Pfam" id="PF12796">
    <property type="entry name" value="Ank_2"/>
    <property type="match status" value="1"/>
</dbReference>
<accession>A0A1Y1WPU6</accession>
<feature type="compositionally biased region" description="Basic and acidic residues" evidence="9">
    <location>
        <begin position="341"/>
        <end position="366"/>
    </location>
</feature>
<keyword evidence="3" id="KW-0256">Endoplasmic reticulum</keyword>
<comment type="caution">
    <text evidence="11">The sequence shown here is derived from an EMBL/GenBank/DDBJ whole genome shotgun (WGS) entry which is preliminary data.</text>
</comment>
<dbReference type="Proteomes" id="UP000193944">
    <property type="component" value="Unassembled WGS sequence"/>
</dbReference>
<evidence type="ECO:0000313" key="12">
    <source>
        <dbReference type="Proteomes" id="UP000193944"/>
    </source>
</evidence>
<sequence length="611" mass="70622">MENYRLHKLIFLKDLNGLKAELGDYTPENPCPEINQLDLHGQTPLTLAITTGFNEAVQLLIDNGASVLTKNSAGWNPFQEATSYGNRQVMAELIRRQKDELVQWFNEKGQRACKAFSNSLEDFYIEMNWKFDSWVPLLNKLCPSDKYRIWKKGTSLRIDTTLVGFENLKWIIGDISVIFYVDEKTDEPSLYIVDRKNKIYQRVFPRSEIPTTDEALAETISINMKTPIVSNPSLPIEKLKLTRAQTGWWNKEDKYEKIGKYYTSVWNLSNVEINTLTRNEHVTAIKKYEKEKEEAEKRKNLEIRKQEIEQRTKRLQKKLSDSTLRALKDSTIKLSSPTKTEPTEGEKTEEGEEAEKKIEEEKKEGNVEGEGEGEGEKKEEEEEKKEREKEKEEEGSDSKTHEVKSLDDSIKNLEEGKNIKNPNDKDVENYVNSVKDTWDAFQSYVDLPPPPPSDIQFEDYFFLKEPGYLHLGRKQEIEESKLKFKAVLWVSSQESCIRDPDFINGTIPLPERPFPMKIEQLYPVLDILGFGSNNHINTLRDVLNATLPDGFPVQIEIPVFNVFSALISFDNYNTEFEIGEDHFKVPFDEFEPGIIISKLSDDEAEVKTETK</sequence>
<gene>
    <name evidence="11" type="ORF">BCR32DRAFT_296922</name>
</gene>
<protein>
    <recommendedName>
        <fullName evidence="10">Ankyrin repeat domain-containing protein</fullName>
    </recommendedName>
</protein>
<dbReference type="PROSITE" id="PS50088">
    <property type="entry name" value="ANK_REPEAT"/>
    <property type="match status" value="1"/>
</dbReference>
<comment type="subcellular location">
    <subcellularLocation>
        <location evidence="1">Endoplasmic reticulum membrane</location>
    </subcellularLocation>
</comment>
<evidence type="ECO:0000256" key="6">
    <source>
        <dbReference type="ARBA" id="ARBA00023186"/>
    </source>
</evidence>
<keyword evidence="6" id="KW-0143">Chaperone</keyword>
<feature type="region of interest" description="Disordered" evidence="9">
    <location>
        <begin position="328"/>
        <end position="427"/>
    </location>
</feature>
<evidence type="ECO:0000256" key="7">
    <source>
        <dbReference type="ARBA" id="ARBA00037107"/>
    </source>
</evidence>
<feature type="domain" description="Ankyrin repeat" evidence="10">
    <location>
        <begin position="513"/>
        <end position="575"/>
    </location>
</feature>
<evidence type="ECO:0000313" key="11">
    <source>
        <dbReference type="EMBL" id="ORX75405.1"/>
    </source>
</evidence>
<reference evidence="11 12" key="2">
    <citation type="submission" date="2016-08" db="EMBL/GenBank/DDBJ databases">
        <title>Pervasive Adenine N6-methylation of Active Genes in Fungi.</title>
        <authorList>
            <consortium name="DOE Joint Genome Institute"/>
            <person name="Mondo S.J."/>
            <person name="Dannebaum R.O."/>
            <person name="Kuo R.C."/>
            <person name="Labutti K."/>
            <person name="Haridas S."/>
            <person name="Kuo A."/>
            <person name="Salamov A."/>
            <person name="Ahrendt S.R."/>
            <person name="Lipzen A."/>
            <person name="Sullivan W."/>
            <person name="Andreopoulos W.B."/>
            <person name="Clum A."/>
            <person name="Lindquist E."/>
            <person name="Daum C."/>
            <person name="Ramamoorthy G.K."/>
            <person name="Gryganskyi A."/>
            <person name="Culley D."/>
            <person name="Magnuson J.K."/>
            <person name="James T.Y."/>
            <person name="O'Malley M.A."/>
            <person name="Stajich J.E."/>
            <person name="Spatafora J.W."/>
            <person name="Visel A."/>
            <person name="Grigoriev I.V."/>
        </authorList>
    </citation>
    <scope>NUCLEOTIDE SEQUENCE [LARGE SCALE GENOMIC DNA]</scope>
    <source>
        <strain evidence="11 12">S4</strain>
    </source>
</reference>
<dbReference type="GO" id="GO:0005789">
    <property type="term" value="C:endoplasmic reticulum membrane"/>
    <property type="evidence" value="ECO:0007669"/>
    <property type="project" value="UniProtKB-SubCell"/>
</dbReference>
<dbReference type="EMBL" id="MCFG01000359">
    <property type="protein sequence ID" value="ORX75405.1"/>
    <property type="molecule type" value="Genomic_DNA"/>
</dbReference>
<dbReference type="AlphaFoldDB" id="A0A1Y1WPU6"/>
<dbReference type="PANTHER" id="PTHR12447">
    <property type="entry name" value="ANKYRIN REPEAT DOMAIN-CONTAINING PROTEIN 13"/>
    <property type="match status" value="1"/>
</dbReference>
<dbReference type="SMART" id="SM00248">
    <property type="entry name" value="ANK"/>
    <property type="match status" value="2"/>
</dbReference>
<evidence type="ECO:0000256" key="5">
    <source>
        <dbReference type="ARBA" id="ARBA00023136"/>
    </source>
</evidence>
<dbReference type="InterPro" id="IPR002110">
    <property type="entry name" value="Ankyrin_rpt"/>
</dbReference>
<evidence type="ECO:0000256" key="3">
    <source>
        <dbReference type="ARBA" id="ARBA00022824"/>
    </source>
</evidence>
<dbReference type="InterPro" id="IPR036770">
    <property type="entry name" value="Ankyrin_rpt-contain_sf"/>
</dbReference>
<evidence type="ECO:0000256" key="1">
    <source>
        <dbReference type="ARBA" id="ARBA00004586"/>
    </source>
</evidence>
<dbReference type="Gene3D" id="1.25.40.20">
    <property type="entry name" value="Ankyrin repeat-containing domain"/>
    <property type="match status" value="1"/>
</dbReference>
<keyword evidence="4 8" id="KW-0040">ANK repeat</keyword>
<organism evidence="11 12">
    <name type="scientific">Anaeromyces robustus</name>
    <dbReference type="NCBI Taxonomy" id="1754192"/>
    <lineage>
        <taxon>Eukaryota</taxon>
        <taxon>Fungi</taxon>
        <taxon>Fungi incertae sedis</taxon>
        <taxon>Chytridiomycota</taxon>
        <taxon>Chytridiomycota incertae sedis</taxon>
        <taxon>Neocallimastigomycetes</taxon>
        <taxon>Neocallimastigales</taxon>
        <taxon>Neocallimastigaceae</taxon>
        <taxon>Anaeromyces</taxon>
    </lineage>
</organism>
<feature type="domain" description="Ankyrin repeat" evidence="10">
    <location>
        <begin position="157"/>
        <end position="492"/>
    </location>
</feature>
<dbReference type="PANTHER" id="PTHR12447:SF25">
    <property type="entry name" value="ANKYRIN REPEAT DOMAIN-CONTAINING PROTEIN 13C"/>
    <property type="match status" value="1"/>
</dbReference>
<dbReference type="Pfam" id="PF11904">
    <property type="entry name" value="ANKRD13_C"/>
    <property type="match status" value="2"/>
</dbReference>
<keyword evidence="2" id="KW-0677">Repeat</keyword>
<evidence type="ECO:0000256" key="4">
    <source>
        <dbReference type="ARBA" id="ARBA00023043"/>
    </source>
</evidence>
<keyword evidence="12" id="KW-1185">Reference proteome</keyword>
<dbReference type="PROSITE" id="PS50297">
    <property type="entry name" value="ANK_REP_REGION"/>
    <property type="match status" value="1"/>
</dbReference>
<comment type="function">
    <text evidence="7">Acts as a molecular chaperone for G protein-coupled receptors, regulating their biogenesis and exit from the ER.</text>
</comment>
<evidence type="ECO:0000256" key="8">
    <source>
        <dbReference type="PROSITE-ProRule" id="PRU00023"/>
    </source>
</evidence>
<dbReference type="InterPro" id="IPR021832">
    <property type="entry name" value="ANKRD13"/>
</dbReference>
<dbReference type="OrthoDB" id="341259at2759"/>
<name>A0A1Y1WPU6_9FUNG</name>
<evidence type="ECO:0000256" key="9">
    <source>
        <dbReference type="SAM" id="MobiDB-lite"/>
    </source>
</evidence>
<dbReference type="InterPro" id="IPR055285">
    <property type="entry name" value="ANKRD13_C"/>
</dbReference>
<feature type="compositionally biased region" description="Basic and acidic residues" evidence="9">
    <location>
        <begin position="374"/>
        <end position="427"/>
    </location>
</feature>
<evidence type="ECO:0000259" key="10">
    <source>
        <dbReference type="Pfam" id="PF11904"/>
    </source>
</evidence>
<proteinExistence type="predicted"/>
<dbReference type="SUPFAM" id="SSF48403">
    <property type="entry name" value="Ankyrin repeat"/>
    <property type="match status" value="1"/>
</dbReference>
<keyword evidence="5" id="KW-0472">Membrane</keyword>
<evidence type="ECO:0000256" key="2">
    <source>
        <dbReference type="ARBA" id="ARBA00022737"/>
    </source>
</evidence>